<dbReference type="EMBL" id="JAHIBW010000014">
    <property type="protein sequence ID" value="KAG7305059.1"/>
    <property type="molecule type" value="Genomic_DNA"/>
</dbReference>
<comment type="caution">
    <text evidence="1">The sequence shown here is derived from an EMBL/GenBank/DDBJ whole genome shotgun (WGS) entry which is preliminary data.</text>
</comment>
<dbReference type="PANTHER" id="PTHR34239">
    <property type="entry name" value="APPLE DOMAIN-CONTAINING PROTEIN"/>
    <property type="match status" value="1"/>
</dbReference>
<protein>
    <submittedName>
        <fullName evidence="1">Uncharacterized protein</fullName>
    </submittedName>
</protein>
<accession>A0ABQ7QJR7</accession>
<name>A0ABQ7QJR7_PLUXY</name>
<organism evidence="1 2">
    <name type="scientific">Plutella xylostella</name>
    <name type="common">Diamondback moth</name>
    <name type="synonym">Plutella maculipennis</name>
    <dbReference type="NCBI Taxonomy" id="51655"/>
    <lineage>
        <taxon>Eukaryota</taxon>
        <taxon>Metazoa</taxon>
        <taxon>Ecdysozoa</taxon>
        <taxon>Arthropoda</taxon>
        <taxon>Hexapoda</taxon>
        <taxon>Insecta</taxon>
        <taxon>Pterygota</taxon>
        <taxon>Neoptera</taxon>
        <taxon>Endopterygota</taxon>
        <taxon>Lepidoptera</taxon>
        <taxon>Glossata</taxon>
        <taxon>Ditrysia</taxon>
        <taxon>Yponomeutoidea</taxon>
        <taxon>Plutellidae</taxon>
        <taxon>Plutella</taxon>
    </lineage>
</organism>
<sequence length="165" mass="18895">MSDPDFDSELLKSLDDFEDEPLEWGENIQNDIAKRFERVLLQGLKKEEKTDLTKRYLFLKNSPSTKAPVLNPELATNTLQEPAKTRDKRLSEKQNQLGRALAALGAAMTALLKKNVDKSDVMRKLNDAGKFLCDSHYTETETRRALIIPLIDKSLVESFKERKRD</sequence>
<keyword evidence="2" id="KW-1185">Reference proteome</keyword>
<dbReference type="Proteomes" id="UP000823941">
    <property type="component" value="Chromosome 14"/>
</dbReference>
<evidence type="ECO:0000313" key="2">
    <source>
        <dbReference type="Proteomes" id="UP000823941"/>
    </source>
</evidence>
<evidence type="ECO:0000313" key="1">
    <source>
        <dbReference type="EMBL" id="KAG7305059.1"/>
    </source>
</evidence>
<reference evidence="1 2" key="1">
    <citation type="submission" date="2021-06" db="EMBL/GenBank/DDBJ databases">
        <title>A haploid diamondback moth (Plutella xylostella L.) genome assembly resolves 31 chromosomes and identifies a diamide resistance mutation.</title>
        <authorList>
            <person name="Ward C.M."/>
            <person name="Perry K.D."/>
            <person name="Baker G."/>
            <person name="Powis K."/>
            <person name="Heckel D.G."/>
            <person name="Baxter S.W."/>
        </authorList>
    </citation>
    <scope>NUCLEOTIDE SEQUENCE [LARGE SCALE GENOMIC DNA]</scope>
    <source>
        <strain evidence="1 2">LV</strain>
        <tissue evidence="1">Single pupa</tissue>
    </source>
</reference>
<proteinExistence type="predicted"/>
<gene>
    <name evidence="1" type="ORF">JYU34_010515</name>
</gene>
<dbReference type="PANTHER" id="PTHR34239:SF2">
    <property type="entry name" value="TRANSPOSABLE ELEMENT P TRANSPOSASE_THAP9 CONSERVED DOMAIN-CONTAINING PROTEIN"/>
    <property type="match status" value="1"/>
</dbReference>